<comment type="caution">
    <text evidence="1">The sequence shown here is derived from an EMBL/GenBank/DDBJ whole genome shotgun (WGS) entry which is preliminary data.</text>
</comment>
<dbReference type="EMBL" id="VAFL01000003">
    <property type="protein sequence ID" value="TKW67620.1"/>
    <property type="molecule type" value="Genomic_DNA"/>
</dbReference>
<organism evidence="1 2">
    <name type="scientific">Paracoccus denitrificans</name>
    <dbReference type="NCBI Taxonomy" id="266"/>
    <lineage>
        <taxon>Bacteria</taxon>
        <taxon>Pseudomonadati</taxon>
        <taxon>Pseudomonadota</taxon>
        <taxon>Alphaproteobacteria</taxon>
        <taxon>Rhodobacterales</taxon>
        <taxon>Paracoccaceae</taxon>
        <taxon>Paracoccus</taxon>
    </lineage>
</organism>
<gene>
    <name evidence="1" type="ORF">DI616_04695</name>
</gene>
<name>A0A533IC06_PARDE</name>
<proteinExistence type="predicted"/>
<evidence type="ECO:0000313" key="1">
    <source>
        <dbReference type="EMBL" id="TKW67620.1"/>
    </source>
</evidence>
<dbReference type="AlphaFoldDB" id="A0A533IC06"/>
<dbReference type="Proteomes" id="UP000315344">
    <property type="component" value="Unassembled WGS sequence"/>
</dbReference>
<reference evidence="1 2" key="1">
    <citation type="journal article" date="2017" name="Nat. Commun.">
        <title>In situ click chemistry generation of cyclooxygenase-2 inhibitors.</title>
        <authorList>
            <person name="Bhardwaj A."/>
            <person name="Kaur J."/>
            <person name="Wuest M."/>
            <person name="Wuest F."/>
        </authorList>
    </citation>
    <scope>NUCLEOTIDE SEQUENCE [LARGE SCALE GENOMIC DNA]</scope>
    <source>
        <strain evidence="1">S2_012_000_R3_94</strain>
    </source>
</reference>
<evidence type="ECO:0000313" key="2">
    <source>
        <dbReference type="Proteomes" id="UP000315344"/>
    </source>
</evidence>
<accession>A0A533IC06</accession>
<protein>
    <submittedName>
        <fullName evidence="1">Uncharacterized protein</fullName>
    </submittedName>
</protein>
<sequence>MTRTDDTPIYQTFLRCDLARLPADPNPDPENFQSYNLSPQFQIGDFSLALQWVTPSLAAMYIGGGLNIGLRRYCSAEPDPVTGSLLRSWKDTGQAQKWRVGGRLVHYRHVWNSDSAAPHALPKPDTMQGEHRHGFSWPYDRGGSLLQVAIIHRGPRDAPAPPALLDDILAAFTLSPTVDAHLVTAVPSVRDGILELGGIVVPKISRDWGVIVPRPFDGGRPSYNLRVSAMPDLAPIYAPARGRDMEETSASLLALADRWDVVLTRLPEILADAVMRLDKRIRKDEKQLKQDQLLPAFSSASFEEPLRVTKKDPGELVIYVEMNTSDYESGYSCQVRIRPDGRTQIKC</sequence>